<gene>
    <name evidence="1" type="ORF">Vadar_003726</name>
</gene>
<accession>A0ACB7WXY0</accession>
<comment type="caution">
    <text evidence="1">The sequence shown here is derived from an EMBL/GenBank/DDBJ whole genome shotgun (WGS) entry which is preliminary data.</text>
</comment>
<protein>
    <submittedName>
        <fullName evidence="1">Uncharacterized protein</fullName>
    </submittedName>
</protein>
<organism evidence="1 2">
    <name type="scientific">Vaccinium darrowii</name>
    <dbReference type="NCBI Taxonomy" id="229202"/>
    <lineage>
        <taxon>Eukaryota</taxon>
        <taxon>Viridiplantae</taxon>
        <taxon>Streptophyta</taxon>
        <taxon>Embryophyta</taxon>
        <taxon>Tracheophyta</taxon>
        <taxon>Spermatophyta</taxon>
        <taxon>Magnoliopsida</taxon>
        <taxon>eudicotyledons</taxon>
        <taxon>Gunneridae</taxon>
        <taxon>Pentapetalae</taxon>
        <taxon>asterids</taxon>
        <taxon>Ericales</taxon>
        <taxon>Ericaceae</taxon>
        <taxon>Vaccinioideae</taxon>
        <taxon>Vaccinieae</taxon>
        <taxon>Vaccinium</taxon>
    </lineage>
</organism>
<name>A0ACB7WXY0_9ERIC</name>
<evidence type="ECO:0000313" key="1">
    <source>
        <dbReference type="EMBL" id="KAH7833174.1"/>
    </source>
</evidence>
<dbReference type="EMBL" id="CM037152">
    <property type="protein sequence ID" value="KAH7833174.1"/>
    <property type="molecule type" value="Genomic_DNA"/>
</dbReference>
<sequence length="443" mass="50857">MESTPTGQISSFPCRQNQNLTNEEREQIYQALLLRSVDGKLRRGCVPEVAALFSVSKKTVHRIWSRAQACICNGLRVNVSSKMRRRVGRKRRQIEWDEIKKIDRRLRTNIRSLSEAIHAPKSTVHRGVQEGKIRPHSNALKPYLSDENKKARLRFCISMLEPSSLRTQPMFKAMFNYVHIDEKWFYLTKESERYYLLPEEDEPYRTCKSKRFITKVMFLAAVARPRFDANGNEEFSGKIGIFPFTCKEPAKRTSKNRLAGTLETKAVLVTKDVIRKCLIEKVLPAIQSKWPRSSVGDTIYVQQDNARPHIRPSDVEFCEAATRNGFDIRLACQPPNSPDLNVLDLGFFRAIQSLQYQEAPATIDELVNAVEKSFDKLPSHELNSVFLSLQACMVEVMKVKGGNNYKLPHIRKPQLMRDGNLPSRLECGRDVVENALVHLQQQP</sequence>
<dbReference type="Proteomes" id="UP000828048">
    <property type="component" value="Chromosome 2"/>
</dbReference>
<evidence type="ECO:0000313" key="2">
    <source>
        <dbReference type="Proteomes" id="UP000828048"/>
    </source>
</evidence>
<proteinExistence type="predicted"/>
<keyword evidence="2" id="KW-1185">Reference proteome</keyword>
<reference evidence="1 2" key="1">
    <citation type="journal article" date="2021" name="Hortic Res">
        <title>High-quality reference genome and annotation aids understanding of berry development for evergreen blueberry (Vaccinium darrowii).</title>
        <authorList>
            <person name="Yu J."/>
            <person name="Hulse-Kemp A.M."/>
            <person name="Babiker E."/>
            <person name="Staton M."/>
        </authorList>
    </citation>
    <scope>NUCLEOTIDE SEQUENCE [LARGE SCALE GENOMIC DNA]</scope>
    <source>
        <strain evidence="2">cv. NJ 8807/NJ 8810</strain>
        <tissue evidence="1">Young leaf</tissue>
    </source>
</reference>